<dbReference type="EMBL" id="QKYD01000025">
    <property type="protein sequence ID" value="REI24873.1"/>
    <property type="molecule type" value="Genomic_DNA"/>
</dbReference>
<keyword evidence="1 5" id="KW-0597">Phosphoprotein</keyword>
<dbReference type="OrthoDB" id="9780153at2"/>
<keyword evidence="2" id="KW-0805">Transcription regulation</keyword>
<sequence length="200" mass="22899">MINVVLAEDQTMLRQAMVQLMEMHEEINIIENVGDGLEAFRVIQENEVDVVILDVEMPGLTGLEILQLIREKAINVKVIIVTTFKRPGYFEKAVTYDVDAYVLKERSVGELVQTIHRVMRGEKEYSEVLMSSIFTERNPLTLKEQTVLKEIGNGLSNREIAKALFLSNGTVRNYISTIMDKLEADNRFDAWKTAYDKGWI</sequence>
<evidence type="ECO:0000256" key="3">
    <source>
        <dbReference type="ARBA" id="ARBA00023125"/>
    </source>
</evidence>
<dbReference type="GO" id="GO:0006355">
    <property type="term" value="P:regulation of DNA-templated transcription"/>
    <property type="evidence" value="ECO:0007669"/>
    <property type="project" value="InterPro"/>
</dbReference>
<dbReference type="AlphaFoldDB" id="A0A3E0IP68"/>
<name>A0A3E0IP68_9STAP</name>
<dbReference type="EMBL" id="QKXQ01000343">
    <property type="protein sequence ID" value="REH94628.1"/>
    <property type="molecule type" value="Genomic_DNA"/>
</dbReference>
<feature type="domain" description="Response regulatory" evidence="7">
    <location>
        <begin position="3"/>
        <end position="119"/>
    </location>
</feature>
<dbReference type="RefSeq" id="WP_115856385.1">
    <property type="nucleotide sequence ID" value="NZ_CAJUZR010000005.1"/>
</dbReference>
<comment type="caution">
    <text evidence="9">The sequence shown here is derived from an EMBL/GenBank/DDBJ whole genome shotgun (WGS) entry which is preliminary data.</text>
</comment>
<dbReference type="EMBL" id="JAEDAQ010000003">
    <property type="protein sequence ID" value="MBH9580288.1"/>
    <property type="molecule type" value="Genomic_DNA"/>
</dbReference>
<dbReference type="Proteomes" id="UP000256562">
    <property type="component" value="Unassembled WGS sequence"/>
</dbReference>
<dbReference type="SUPFAM" id="SSF52172">
    <property type="entry name" value="CheY-like"/>
    <property type="match status" value="1"/>
</dbReference>
<dbReference type="PANTHER" id="PTHR43214:SF42">
    <property type="entry name" value="TRANSCRIPTIONAL REGULATORY PROTEIN DESR"/>
    <property type="match status" value="1"/>
</dbReference>
<dbReference type="Pfam" id="PF00072">
    <property type="entry name" value="Response_reg"/>
    <property type="match status" value="1"/>
</dbReference>
<feature type="modified residue" description="4-aspartylphosphate" evidence="5">
    <location>
        <position position="54"/>
    </location>
</feature>
<evidence type="ECO:0000313" key="11">
    <source>
        <dbReference type="Proteomes" id="UP000256337"/>
    </source>
</evidence>
<dbReference type="PANTHER" id="PTHR43214">
    <property type="entry name" value="TWO-COMPONENT RESPONSE REGULATOR"/>
    <property type="match status" value="1"/>
</dbReference>
<dbReference type="PRINTS" id="PR00038">
    <property type="entry name" value="HTHLUXR"/>
</dbReference>
<dbReference type="Pfam" id="PF00196">
    <property type="entry name" value="GerE"/>
    <property type="match status" value="1"/>
</dbReference>
<dbReference type="InterPro" id="IPR001789">
    <property type="entry name" value="Sig_transdc_resp-reg_receiver"/>
</dbReference>
<dbReference type="InterPro" id="IPR011006">
    <property type="entry name" value="CheY-like_superfamily"/>
</dbReference>
<evidence type="ECO:0000313" key="13">
    <source>
        <dbReference type="Proteomes" id="UP000597038"/>
    </source>
</evidence>
<dbReference type="PROSITE" id="PS50110">
    <property type="entry name" value="RESPONSE_REGULATORY"/>
    <property type="match status" value="1"/>
</dbReference>
<dbReference type="PROSITE" id="PS50043">
    <property type="entry name" value="HTH_LUXR_2"/>
    <property type="match status" value="1"/>
</dbReference>
<keyword evidence="3 9" id="KW-0238">DNA-binding</keyword>
<reference evidence="8 13" key="2">
    <citation type="submission" date="2020-12" db="EMBL/GenBank/DDBJ databases">
        <title>Genomic analysis of Staphylococcus felis from a cat with skin infection.</title>
        <authorList>
            <person name="Aslantas O."/>
            <person name="Keskin O."/>
            <person name="Buyukaltay K."/>
            <person name="Gullu Yucetepe A."/>
        </authorList>
    </citation>
    <scope>NUCLEOTIDE SEQUENCE [LARGE SCALE GENOMIC DNA]</scope>
    <source>
        <strain evidence="8 13">HARRANVET</strain>
    </source>
</reference>
<accession>A0A3E0IP68</accession>
<protein>
    <submittedName>
        <fullName evidence="9">DNA-binding response regulator</fullName>
    </submittedName>
    <submittedName>
        <fullName evidence="8">Response regulator transcription factor</fullName>
    </submittedName>
</protein>
<evidence type="ECO:0000256" key="5">
    <source>
        <dbReference type="PROSITE-ProRule" id="PRU00169"/>
    </source>
</evidence>
<dbReference type="GO" id="GO:0003677">
    <property type="term" value="F:DNA binding"/>
    <property type="evidence" value="ECO:0007669"/>
    <property type="project" value="UniProtKB-KW"/>
</dbReference>
<dbReference type="GO" id="GO:0000160">
    <property type="term" value="P:phosphorelay signal transduction system"/>
    <property type="evidence" value="ECO:0007669"/>
    <property type="project" value="InterPro"/>
</dbReference>
<keyword evidence="13" id="KW-1185">Reference proteome</keyword>
<dbReference type="SUPFAM" id="SSF46894">
    <property type="entry name" value="C-terminal effector domain of the bipartite response regulators"/>
    <property type="match status" value="1"/>
</dbReference>
<evidence type="ECO:0000256" key="4">
    <source>
        <dbReference type="ARBA" id="ARBA00023163"/>
    </source>
</evidence>
<keyword evidence="4" id="KW-0804">Transcription</keyword>
<evidence type="ECO:0000313" key="9">
    <source>
        <dbReference type="EMBL" id="REH94628.1"/>
    </source>
</evidence>
<proteinExistence type="predicted"/>
<evidence type="ECO:0000256" key="2">
    <source>
        <dbReference type="ARBA" id="ARBA00023015"/>
    </source>
</evidence>
<reference evidence="11 12" key="1">
    <citation type="journal article" date="2018" name="Vet. Microbiol.">
        <title>Characterisation of Staphylococcus felis isolated from cats using whole genome sequencing.</title>
        <authorList>
            <person name="Worthing K."/>
            <person name="Pang S."/>
            <person name="Trott D.J."/>
            <person name="Abraham S."/>
            <person name="Coombs G.W."/>
            <person name="Jordan D."/>
            <person name="McIntyre L."/>
            <person name="Davies M.R."/>
            <person name="Norris J."/>
        </authorList>
    </citation>
    <scope>NUCLEOTIDE SEQUENCE [LARGE SCALE GENOMIC DNA]</scope>
    <source>
        <strain evidence="10 11">F25</strain>
        <strain evidence="9 12">F9</strain>
    </source>
</reference>
<dbReference type="SMART" id="SM00421">
    <property type="entry name" value="HTH_LUXR"/>
    <property type="match status" value="1"/>
</dbReference>
<evidence type="ECO:0000256" key="1">
    <source>
        <dbReference type="ARBA" id="ARBA00022553"/>
    </source>
</evidence>
<evidence type="ECO:0000259" key="6">
    <source>
        <dbReference type="PROSITE" id="PS50043"/>
    </source>
</evidence>
<dbReference type="InterPro" id="IPR016032">
    <property type="entry name" value="Sig_transdc_resp-reg_C-effctor"/>
</dbReference>
<dbReference type="InterPro" id="IPR039420">
    <property type="entry name" value="WalR-like"/>
</dbReference>
<organism evidence="9 12">
    <name type="scientific">Staphylococcus felis</name>
    <dbReference type="NCBI Taxonomy" id="46127"/>
    <lineage>
        <taxon>Bacteria</taxon>
        <taxon>Bacillati</taxon>
        <taxon>Bacillota</taxon>
        <taxon>Bacilli</taxon>
        <taxon>Bacillales</taxon>
        <taxon>Staphylococcaceae</taxon>
        <taxon>Staphylococcus</taxon>
    </lineage>
</organism>
<gene>
    <name evidence="10" type="ORF">DOS76_01375</name>
    <name evidence="9" type="ORF">DOS83_07345</name>
    <name evidence="8" type="ORF">I9026_02765</name>
</gene>
<dbReference type="Proteomes" id="UP000256337">
    <property type="component" value="Unassembled WGS sequence"/>
</dbReference>
<dbReference type="Gene3D" id="3.40.50.2300">
    <property type="match status" value="1"/>
</dbReference>
<evidence type="ECO:0000313" key="10">
    <source>
        <dbReference type="EMBL" id="REI24873.1"/>
    </source>
</evidence>
<dbReference type="CDD" id="cd19930">
    <property type="entry name" value="REC_DesR-like"/>
    <property type="match status" value="1"/>
</dbReference>
<feature type="domain" description="HTH luxR-type" evidence="6">
    <location>
        <begin position="133"/>
        <end position="198"/>
    </location>
</feature>
<dbReference type="Proteomes" id="UP000597038">
    <property type="component" value="Unassembled WGS sequence"/>
</dbReference>
<evidence type="ECO:0000259" key="7">
    <source>
        <dbReference type="PROSITE" id="PS50110"/>
    </source>
</evidence>
<dbReference type="CDD" id="cd06170">
    <property type="entry name" value="LuxR_C_like"/>
    <property type="match status" value="1"/>
</dbReference>
<evidence type="ECO:0000313" key="8">
    <source>
        <dbReference type="EMBL" id="MBH9580288.1"/>
    </source>
</evidence>
<dbReference type="InterPro" id="IPR000792">
    <property type="entry name" value="Tscrpt_reg_LuxR_C"/>
</dbReference>
<evidence type="ECO:0000313" key="12">
    <source>
        <dbReference type="Proteomes" id="UP000256562"/>
    </source>
</evidence>
<dbReference type="SMART" id="SM00448">
    <property type="entry name" value="REC"/>
    <property type="match status" value="1"/>
</dbReference>